<dbReference type="GO" id="GO:0008408">
    <property type="term" value="F:3'-5' exonuclease activity"/>
    <property type="evidence" value="ECO:0007669"/>
    <property type="project" value="InterPro"/>
</dbReference>
<dbReference type="FunFam" id="1.10.150.80:FF:000005">
    <property type="entry name" value="Werner syndrome ATP-dependent helicase homolog"/>
    <property type="match status" value="1"/>
</dbReference>
<dbReference type="InterPro" id="IPR032284">
    <property type="entry name" value="RecQ_Zn-bd"/>
</dbReference>
<evidence type="ECO:0000259" key="15">
    <source>
        <dbReference type="PROSITE" id="PS51194"/>
    </source>
</evidence>
<feature type="compositionally biased region" description="Polar residues" evidence="11">
    <location>
        <begin position="375"/>
        <end position="386"/>
    </location>
</feature>
<dbReference type="OMA" id="TYLIHMV"/>
<reference evidence="16 17" key="1">
    <citation type="journal article" date="2018" name="Nat. Ecol. Evol.">
        <title>Shark genomes provide insights into elasmobranch evolution and the origin of vertebrates.</title>
        <authorList>
            <person name="Hara Y"/>
            <person name="Yamaguchi K"/>
            <person name="Onimaru K"/>
            <person name="Kadota M"/>
            <person name="Koyanagi M"/>
            <person name="Keeley SD"/>
            <person name="Tatsumi K"/>
            <person name="Tanaka K"/>
            <person name="Motone F"/>
            <person name="Kageyama Y"/>
            <person name="Nozu R"/>
            <person name="Adachi N"/>
            <person name="Nishimura O"/>
            <person name="Nakagawa R"/>
            <person name="Tanegashima C"/>
            <person name="Kiyatake I"/>
            <person name="Matsumoto R"/>
            <person name="Murakumo K"/>
            <person name="Nishida K"/>
            <person name="Terakita A"/>
            <person name="Kuratani S"/>
            <person name="Sato K"/>
            <person name="Hyodo S Kuraku.S."/>
        </authorList>
    </citation>
    <scope>NUCLEOTIDE SEQUENCE [LARGE SCALE GENOMIC DNA]</scope>
</reference>
<feature type="signal peptide" evidence="12">
    <location>
        <begin position="1"/>
        <end position="22"/>
    </location>
</feature>
<dbReference type="Pfam" id="PF00570">
    <property type="entry name" value="HRDC"/>
    <property type="match status" value="1"/>
</dbReference>
<dbReference type="SMART" id="SM00487">
    <property type="entry name" value="DEXDc"/>
    <property type="match status" value="1"/>
</dbReference>
<dbReference type="GO" id="GO:0005524">
    <property type="term" value="F:ATP binding"/>
    <property type="evidence" value="ECO:0007669"/>
    <property type="project" value="UniProtKB-KW"/>
</dbReference>
<dbReference type="InterPro" id="IPR036390">
    <property type="entry name" value="WH_DNA-bd_sf"/>
</dbReference>
<dbReference type="FunFam" id="3.40.50.300:FF:000941">
    <property type="entry name" value="Werner syndrome RecQ like helicase"/>
    <property type="match status" value="1"/>
</dbReference>
<dbReference type="GO" id="GO:0003677">
    <property type="term" value="F:DNA binding"/>
    <property type="evidence" value="ECO:0007669"/>
    <property type="project" value="UniProtKB-KW"/>
</dbReference>
<evidence type="ECO:0000256" key="8">
    <source>
        <dbReference type="ARBA" id="ARBA00023235"/>
    </source>
</evidence>
<accession>A0A401SI95</accession>
<evidence type="ECO:0000256" key="6">
    <source>
        <dbReference type="ARBA" id="ARBA00022840"/>
    </source>
</evidence>
<evidence type="ECO:0000256" key="10">
    <source>
        <dbReference type="ARBA" id="ARBA00034808"/>
    </source>
</evidence>
<dbReference type="EMBL" id="BEZZ01000284">
    <property type="protein sequence ID" value="GCC30118.1"/>
    <property type="molecule type" value="Genomic_DNA"/>
</dbReference>
<name>A0A401SI95_CHIPU</name>
<proteinExistence type="inferred from homology"/>
<evidence type="ECO:0000256" key="12">
    <source>
        <dbReference type="SAM" id="SignalP"/>
    </source>
</evidence>
<dbReference type="PROSITE" id="PS50967">
    <property type="entry name" value="HRDC"/>
    <property type="match status" value="1"/>
</dbReference>
<evidence type="ECO:0000256" key="2">
    <source>
        <dbReference type="ARBA" id="ARBA00005446"/>
    </source>
</evidence>
<evidence type="ECO:0000256" key="3">
    <source>
        <dbReference type="ARBA" id="ARBA00022741"/>
    </source>
</evidence>
<dbReference type="SUPFAM" id="SSF47819">
    <property type="entry name" value="HRDC-like"/>
    <property type="match status" value="1"/>
</dbReference>
<dbReference type="GO" id="GO:0005654">
    <property type="term" value="C:nucleoplasm"/>
    <property type="evidence" value="ECO:0007669"/>
    <property type="project" value="TreeGrafter"/>
</dbReference>
<keyword evidence="17" id="KW-1185">Reference proteome</keyword>
<dbReference type="GO" id="GO:0000723">
    <property type="term" value="P:telomere maintenance"/>
    <property type="evidence" value="ECO:0007669"/>
    <property type="project" value="TreeGrafter"/>
</dbReference>
<gene>
    <name evidence="16" type="ORF">chiPu_0008564</name>
</gene>
<protein>
    <recommendedName>
        <fullName evidence="10">DNA 3'-5' helicase</fullName>
        <ecNumber evidence="10">5.6.2.4</ecNumber>
    </recommendedName>
</protein>
<dbReference type="PROSITE" id="PS51194">
    <property type="entry name" value="HELICASE_CTER"/>
    <property type="match status" value="1"/>
</dbReference>
<dbReference type="STRING" id="137246.A0A401SI95"/>
<dbReference type="EC" id="5.6.2.4" evidence="10"/>
<dbReference type="InterPro" id="IPR036388">
    <property type="entry name" value="WH-like_DNA-bd_sf"/>
</dbReference>
<keyword evidence="4" id="KW-0378">Hydrolase</keyword>
<comment type="catalytic activity">
    <reaction evidence="9">
        <text>Couples ATP hydrolysis with the unwinding of duplex DNA by translocating in the 3'-5' direction.</text>
        <dbReference type="EC" id="5.6.2.4"/>
    </reaction>
</comment>
<dbReference type="Gene3D" id="1.10.10.10">
    <property type="entry name" value="Winged helix-like DNA-binding domain superfamily/Winged helix DNA-binding domain"/>
    <property type="match status" value="1"/>
</dbReference>
<dbReference type="GO" id="GO:0043138">
    <property type="term" value="F:3'-5' DNA helicase activity"/>
    <property type="evidence" value="ECO:0007669"/>
    <property type="project" value="UniProtKB-EC"/>
</dbReference>
<dbReference type="Pfam" id="PF16124">
    <property type="entry name" value="RecQ_Zn_bind"/>
    <property type="match status" value="1"/>
</dbReference>
<dbReference type="OrthoDB" id="10261556at2759"/>
<dbReference type="Pfam" id="PF09382">
    <property type="entry name" value="RQC"/>
    <property type="match status" value="1"/>
</dbReference>
<dbReference type="SUPFAM" id="SSF46785">
    <property type="entry name" value="Winged helix' DNA-binding domain"/>
    <property type="match status" value="1"/>
</dbReference>
<dbReference type="SUPFAM" id="SSF53098">
    <property type="entry name" value="Ribonuclease H-like"/>
    <property type="match status" value="1"/>
</dbReference>
<keyword evidence="6" id="KW-0067">ATP-binding</keyword>
<dbReference type="InterPro" id="IPR014001">
    <property type="entry name" value="Helicase_ATP-bd"/>
</dbReference>
<dbReference type="InterPro" id="IPR010997">
    <property type="entry name" value="HRDC-like_sf"/>
</dbReference>
<dbReference type="Pfam" id="PF00271">
    <property type="entry name" value="Helicase_C"/>
    <property type="match status" value="1"/>
</dbReference>
<evidence type="ECO:0000256" key="11">
    <source>
        <dbReference type="SAM" id="MobiDB-lite"/>
    </source>
</evidence>
<dbReference type="PROSITE" id="PS51192">
    <property type="entry name" value="HELICASE_ATP_BIND_1"/>
    <property type="match status" value="1"/>
</dbReference>
<dbReference type="PANTHER" id="PTHR13710">
    <property type="entry name" value="DNA HELICASE RECQ FAMILY MEMBER"/>
    <property type="match status" value="1"/>
</dbReference>
<evidence type="ECO:0000259" key="14">
    <source>
        <dbReference type="PROSITE" id="PS51192"/>
    </source>
</evidence>
<dbReference type="CDD" id="cd06141">
    <property type="entry name" value="WRN_exo"/>
    <property type="match status" value="1"/>
</dbReference>
<dbReference type="Pfam" id="PF00270">
    <property type="entry name" value="DEAD"/>
    <property type="match status" value="1"/>
</dbReference>
<dbReference type="InterPro" id="IPR001650">
    <property type="entry name" value="Helicase_C-like"/>
</dbReference>
<dbReference type="NCBIfam" id="TIGR00614">
    <property type="entry name" value="recQ_fam"/>
    <property type="match status" value="1"/>
</dbReference>
<dbReference type="Gene3D" id="3.40.50.300">
    <property type="entry name" value="P-loop containing nucleotide triphosphate hydrolases"/>
    <property type="match status" value="2"/>
</dbReference>
<evidence type="ECO:0000256" key="4">
    <source>
        <dbReference type="ARBA" id="ARBA00022801"/>
    </source>
</evidence>
<dbReference type="InterPro" id="IPR027417">
    <property type="entry name" value="P-loop_NTPase"/>
</dbReference>
<dbReference type="GO" id="GO:0009378">
    <property type="term" value="F:four-way junction helicase activity"/>
    <property type="evidence" value="ECO:0007669"/>
    <property type="project" value="TreeGrafter"/>
</dbReference>
<keyword evidence="7" id="KW-0238">DNA-binding</keyword>
<evidence type="ECO:0000256" key="9">
    <source>
        <dbReference type="ARBA" id="ARBA00034617"/>
    </source>
</evidence>
<dbReference type="CDD" id="cd18794">
    <property type="entry name" value="SF2_C_RecQ"/>
    <property type="match status" value="1"/>
</dbReference>
<dbReference type="Gene3D" id="3.30.420.10">
    <property type="entry name" value="Ribonuclease H-like superfamily/Ribonuclease H"/>
    <property type="match status" value="1"/>
</dbReference>
<dbReference type="SMART" id="SM00490">
    <property type="entry name" value="HELICc"/>
    <property type="match status" value="1"/>
</dbReference>
<dbReference type="PANTHER" id="PTHR13710:SF120">
    <property type="entry name" value="BIFUNCTIONAL 3'-5' EXONUCLEASE_ATP-DEPENDENT HELICASE WRN"/>
    <property type="match status" value="1"/>
</dbReference>
<dbReference type="GO" id="GO:0005737">
    <property type="term" value="C:cytoplasm"/>
    <property type="evidence" value="ECO:0007669"/>
    <property type="project" value="TreeGrafter"/>
</dbReference>
<feature type="domain" description="Helicase ATP-binding" evidence="14">
    <location>
        <begin position="576"/>
        <end position="742"/>
    </location>
</feature>
<dbReference type="GO" id="GO:0005694">
    <property type="term" value="C:chromosome"/>
    <property type="evidence" value="ECO:0007669"/>
    <property type="project" value="TreeGrafter"/>
</dbReference>
<dbReference type="Proteomes" id="UP000287033">
    <property type="component" value="Unassembled WGS sequence"/>
</dbReference>
<dbReference type="Gene3D" id="1.10.150.80">
    <property type="entry name" value="HRDC domain"/>
    <property type="match status" value="1"/>
</dbReference>
<dbReference type="InterPro" id="IPR036397">
    <property type="entry name" value="RNaseH_sf"/>
</dbReference>
<comment type="caution">
    <text evidence="16">The sequence shown here is derived from an EMBL/GenBank/DDBJ whole genome shotgun (WGS) entry which is preliminary data.</text>
</comment>
<dbReference type="FunFam" id="3.40.50.300:FF:001023">
    <property type="entry name" value="Werner syndrome RecQ like helicase"/>
    <property type="match status" value="1"/>
</dbReference>
<dbReference type="GO" id="GO:0000724">
    <property type="term" value="P:double-strand break repair via homologous recombination"/>
    <property type="evidence" value="ECO:0007669"/>
    <property type="project" value="TreeGrafter"/>
</dbReference>
<evidence type="ECO:0000313" key="16">
    <source>
        <dbReference type="EMBL" id="GCC30118.1"/>
    </source>
</evidence>
<comment type="cofactor">
    <cofactor evidence="1">
        <name>Zn(2+)</name>
        <dbReference type="ChEBI" id="CHEBI:29105"/>
    </cofactor>
</comment>
<dbReference type="GO" id="GO:0006260">
    <property type="term" value="P:DNA replication"/>
    <property type="evidence" value="ECO:0007669"/>
    <property type="project" value="InterPro"/>
</dbReference>
<comment type="similarity">
    <text evidence="2">Belongs to the helicase family. RecQ subfamily.</text>
</comment>
<keyword evidence="12" id="KW-0732">Signal</keyword>
<keyword evidence="8" id="KW-0413">Isomerase</keyword>
<dbReference type="SMART" id="SM00474">
    <property type="entry name" value="35EXOc"/>
    <property type="match status" value="1"/>
</dbReference>
<sequence>MVPAMPLTIFVVILCISRRGGGRILTNRVLLLFEPKIFQRMHVNGEKMTDQQRKLPEWMESEEIKEAESQQKVSSTKKNALEDKLPFLEFPGSIVCSYEANDCSFLSEDLRSFITKQSAIGFDIEWPPTYIKGKVGKVALIQLCASEKKCYLFHISSMSGFPSGLKRLLEDEAIKKVGVGIDGDHWKLMRDYDVKLKGFVELTDMANQKLKCAERWSLNGLVQHLCGKQLWKDASVRCSDWDMFPLSDEQQRYAATDAYAGFLIYEKLNTLDVNRGKLIISNDDQKLHPSIYLRSNLISLACEIQKLAEIVPVSYVSGVQRAADIFNMISENVSALRTILLESTPGSGAEEEKGVKSEICTNNRAAKVHFENDLESNQNTSGSYQEVKQEDHLTESPLDLQIGKQVCEPCSESHGNDPNESRVSEECNQNKREGYLMSLAITEYELQMLEQQAEAEDAVENTISSLPIKPPNADEEADLSYVIESDEELENEMLEALQNLDSSSELETEASLKNVPDEVDGTEEFCGVGDEEDESIKEEEDKWDASIPEPNAKQIKCLKTYFGHSNFKPVQWKVIYSVLQERRDNLVVMATGYGKSLCYQFPAIYTGGITIVISPLISLMEDQVLQLNMSNVAACFLGSSQSKNLSHELTKGHFKVVYMTPEFCSGSVSLLKKLDDSVGITLVAVDEAHCISEWGHDFRNSYRKLGTLKDFLPQTPVVALTATASPSIRCDIIESLRLKNPRIVCTTFDRPNLYLEVGSKSSDIQQDLKPFLIKRDTFTFEFEGPTIVYCPSRKTTEQVAGELSRMNIVCGIYHAGMGIKARRDVHHKFMRDEIQCVVATIAFGMGINKPDIRKVIHYGAPKEMESYYQEIGRAGRDGLPSACHVLWSPADMMLNRRLLSEIKSPKFRAYKIKMMEKIKKYLTSSKCRRNIILSHFEDEQLRKATLGIIGTDRCCDNCRLRVDSCTLADDPENEMQEFGKEVYQLLSAVSILGEKFGIGVPVLFLRGSHSQRLPDRHRNHHLFGSGKNHPENWWKALGQQLIIEGFLQEKSSFNKFATINTLTAKGRNWLNKAANESCRILRLQATKELCPPIPPKAQVQSTTVHSISSQQSSPLASHLELQKQSLRNKFGREKGKENEKLFSAAAVKSRFFVPPSSGSPIKSIPPQQVTSPKQLELEGKLYGKLLSARQKIAIEKDVPPAILATNKILLDFAKIRPSTADNLKRIDGVSEAKSGVLAPLLNTIREFCQANELEMDKFSVSTHVANQPFVHLSSTSHHVFPSKTRDSSNLTVPVVGHCSADALKSSYSKNVSQAGTHQPVQELNINIIPDPPVTSDLSSLQSVEKQHNVDRMGQPESSCVETKSLPLGTQAEELTWIETAGKHTSTCQKVQPGVSSLCLASWNQSDNDTIDLFDDLPTEKKRADAEKPEVTSFIQTAESSQSVPRNVSSTSLASWSQPLIDVSVGDLFDDSQKEICSQSTKRKLPDWFGSSNPQKISCTTKKKVKKGKGLFS</sequence>
<dbReference type="InterPro" id="IPR004589">
    <property type="entry name" value="DNA_helicase_ATP-dep_RecQ"/>
</dbReference>
<evidence type="ECO:0000256" key="1">
    <source>
        <dbReference type="ARBA" id="ARBA00001947"/>
    </source>
</evidence>
<feature type="domain" description="Helicase C-terminal" evidence="15">
    <location>
        <begin position="767"/>
        <end position="918"/>
    </location>
</feature>
<feature type="chain" id="PRO_5019067184" description="DNA 3'-5' helicase" evidence="12">
    <location>
        <begin position="23"/>
        <end position="1512"/>
    </location>
</feature>
<dbReference type="SMART" id="SM00956">
    <property type="entry name" value="RQC"/>
    <property type="match status" value="1"/>
</dbReference>
<dbReference type="InterPro" id="IPR011545">
    <property type="entry name" value="DEAD/DEAH_box_helicase_dom"/>
</dbReference>
<organism evidence="16 17">
    <name type="scientific">Chiloscyllium punctatum</name>
    <name type="common">Brownbanded bambooshark</name>
    <name type="synonym">Hemiscyllium punctatum</name>
    <dbReference type="NCBI Taxonomy" id="137246"/>
    <lineage>
        <taxon>Eukaryota</taxon>
        <taxon>Metazoa</taxon>
        <taxon>Chordata</taxon>
        <taxon>Craniata</taxon>
        <taxon>Vertebrata</taxon>
        <taxon>Chondrichthyes</taxon>
        <taxon>Elasmobranchii</taxon>
        <taxon>Galeomorphii</taxon>
        <taxon>Galeoidea</taxon>
        <taxon>Orectolobiformes</taxon>
        <taxon>Hemiscylliidae</taxon>
        <taxon>Chiloscyllium</taxon>
    </lineage>
</organism>
<keyword evidence="5" id="KW-0347">Helicase</keyword>
<evidence type="ECO:0000313" key="17">
    <source>
        <dbReference type="Proteomes" id="UP000287033"/>
    </source>
</evidence>
<dbReference type="InterPro" id="IPR002121">
    <property type="entry name" value="HRDC_dom"/>
</dbReference>
<feature type="region of interest" description="Disordered" evidence="11">
    <location>
        <begin position="371"/>
        <end position="392"/>
    </location>
</feature>
<dbReference type="InterPro" id="IPR018982">
    <property type="entry name" value="RQC_domain"/>
</dbReference>
<dbReference type="InterPro" id="IPR002562">
    <property type="entry name" value="3'-5'_exonuclease_dom"/>
</dbReference>
<dbReference type="Pfam" id="PF01612">
    <property type="entry name" value="DNA_pol_A_exo1"/>
    <property type="match status" value="1"/>
</dbReference>
<dbReference type="InterPro" id="IPR012337">
    <property type="entry name" value="RNaseH-like_sf"/>
</dbReference>
<evidence type="ECO:0000259" key="13">
    <source>
        <dbReference type="PROSITE" id="PS50967"/>
    </source>
</evidence>
<dbReference type="InterPro" id="IPR044876">
    <property type="entry name" value="HRDC_dom_sf"/>
</dbReference>
<dbReference type="SUPFAM" id="SSF52540">
    <property type="entry name" value="P-loop containing nucleoside triphosphate hydrolases"/>
    <property type="match status" value="1"/>
</dbReference>
<evidence type="ECO:0000256" key="7">
    <source>
        <dbReference type="ARBA" id="ARBA00023125"/>
    </source>
</evidence>
<dbReference type="SMART" id="SM00341">
    <property type="entry name" value="HRDC"/>
    <property type="match status" value="1"/>
</dbReference>
<keyword evidence="3" id="KW-0547">Nucleotide-binding</keyword>
<evidence type="ECO:0000256" key="5">
    <source>
        <dbReference type="ARBA" id="ARBA00022806"/>
    </source>
</evidence>
<feature type="domain" description="HRDC" evidence="13">
    <location>
        <begin position="1175"/>
        <end position="1254"/>
    </location>
</feature>